<evidence type="ECO:0000259" key="3">
    <source>
        <dbReference type="Pfam" id="PF05303"/>
    </source>
</evidence>
<organism evidence="4 5">
    <name type="scientific">Ditylenchus dipsaci</name>
    <dbReference type="NCBI Taxonomy" id="166011"/>
    <lineage>
        <taxon>Eukaryota</taxon>
        <taxon>Metazoa</taxon>
        <taxon>Ecdysozoa</taxon>
        <taxon>Nematoda</taxon>
        <taxon>Chromadorea</taxon>
        <taxon>Rhabditida</taxon>
        <taxon>Tylenchina</taxon>
        <taxon>Tylenchomorpha</taxon>
        <taxon>Sphaerularioidea</taxon>
        <taxon>Anguinidae</taxon>
        <taxon>Anguininae</taxon>
        <taxon>Ditylenchus</taxon>
    </lineage>
</organism>
<dbReference type="GO" id="GO:0019207">
    <property type="term" value="F:kinase regulator activity"/>
    <property type="evidence" value="ECO:0007669"/>
    <property type="project" value="TreeGrafter"/>
</dbReference>
<dbReference type="GO" id="GO:0005737">
    <property type="term" value="C:cytoplasm"/>
    <property type="evidence" value="ECO:0007669"/>
    <property type="project" value="TreeGrafter"/>
</dbReference>
<comment type="similarity">
    <text evidence="1">Belongs to the GSKIP family.</text>
</comment>
<feature type="compositionally biased region" description="Low complexity" evidence="2">
    <location>
        <begin position="227"/>
        <end position="239"/>
    </location>
</feature>
<feature type="compositionally biased region" description="Low complexity" evidence="2">
    <location>
        <begin position="169"/>
        <end position="182"/>
    </location>
</feature>
<accession>A0A915CWL6</accession>
<dbReference type="AlphaFoldDB" id="A0A915CWL6"/>
<evidence type="ECO:0000313" key="4">
    <source>
        <dbReference type="Proteomes" id="UP000887574"/>
    </source>
</evidence>
<feature type="region of interest" description="Disordered" evidence="2">
    <location>
        <begin position="159"/>
        <end position="197"/>
    </location>
</feature>
<feature type="region of interest" description="Disordered" evidence="2">
    <location>
        <begin position="218"/>
        <end position="239"/>
    </location>
</feature>
<dbReference type="Proteomes" id="UP000887574">
    <property type="component" value="Unplaced"/>
</dbReference>
<dbReference type="InterPro" id="IPR023231">
    <property type="entry name" value="GSKIP_dom_sf"/>
</dbReference>
<dbReference type="InterPro" id="IPR037395">
    <property type="entry name" value="GSKIP"/>
</dbReference>
<evidence type="ECO:0000256" key="2">
    <source>
        <dbReference type="SAM" id="MobiDB-lite"/>
    </source>
</evidence>
<dbReference type="WBParaSite" id="jg12939">
    <property type="protein sequence ID" value="jg12939"/>
    <property type="gene ID" value="jg12939"/>
</dbReference>
<dbReference type="GO" id="GO:0051018">
    <property type="term" value="F:protein kinase A binding"/>
    <property type="evidence" value="ECO:0007669"/>
    <property type="project" value="TreeGrafter"/>
</dbReference>
<dbReference type="PANTHER" id="PTHR12490:SF5">
    <property type="entry name" value="GSKIP DOMAIN-CONTAINING PROTEIN"/>
    <property type="match status" value="1"/>
</dbReference>
<dbReference type="FunFam" id="3.30.2280.10:FF:000004">
    <property type="entry name" value="Protein CBG05668"/>
    <property type="match status" value="1"/>
</dbReference>
<dbReference type="Gene3D" id="3.30.2280.10">
    <property type="entry name" value="Hypothetical protein (hspc210)"/>
    <property type="match status" value="1"/>
</dbReference>
<dbReference type="InterPro" id="IPR007967">
    <property type="entry name" value="GSKIP_dom"/>
</dbReference>
<dbReference type="SUPFAM" id="SSF103107">
    <property type="entry name" value="Hypothetical protein c14orf129, hspc210"/>
    <property type="match status" value="1"/>
</dbReference>
<name>A0A915CWL6_9BILA</name>
<keyword evidence="4" id="KW-1185">Reference proteome</keyword>
<evidence type="ECO:0000256" key="1">
    <source>
        <dbReference type="ARBA" id="ARBA00009571"/>
    </source>
</evidence>
<sequence length="239" mass="26370">MASLVANQAPSCRRCSLNGIGSPLNNYPLSMMSKATSASLQRFWLEKLEALAAVHQLSCAVQNISVSEMLPRTSELIFVNVTTLEGQPYCLELTLKGWRIASLKNDCMTGDFTRMELFTNYYESLYDLMELISPGYKELFNEKLVQRLRLLEEENASTDSDYGDCLRQPLPHSLSPSPGGSTSPPPTPNRLLGQCHGRHPLDMHHTTLIGNQSQNLGQEIDRPMHGSNSSSSCSSAACT</sequence>
<protein>
    <submittedName>
        <fullName evidence="5">GSKIP domain-containing protein</fullName>
    </submittedName>
</protein>
<dbReference type="GO" id="GO:0060828">
    <property type="term" value="P:regulation of canonical Wnt signaling pathway"/>
    <property type="evidence" value="ECO:0007669"/>
    <property type="project" value="InterPro"/>
</dbReference>
<feature type="domain" description="GSKIP" evidence="3">
    <location>
        <begin position="48"/>
        <end position="149"/>
    </location>
</feature>
<proteinExistence type="inferred from homology"/>
<dbReference type="Pfam" id="PF05303">
    <property type="entry name" value="GSKIP_dom"/>
    <property type="match status" value="1"/>
</dbReference>
<evidence type="ECO:0000313" key="5">
    <source>
        <dbReference type="WBParaSite" id="jg12939"/>
    </source>
</evidence>
<reference evidence="5" key="1">
    <citation type="submission" date="2022-11" db="UniProtKB">
        <authorList>
            <consortium name="WormBaseParasite"/>
        </authorList>
    </citation>
    <scope>IDENTIFICATION</scope>
</reference>
<dbReference type="PANTHER" id="PTHR12490">
    <property type="entry name" value="GSK3B-INTERACTING PROTEIN"/>
    <property type="match status" value="1"/>
</dbReference>